<accession>A0A7Y8Y2W2</accession>
<evidence type="ECO:0000313" key="3">
    <source>
        <dbReference type="EMBL" id="NYA71502.1"/>
    </source>
</evidence>
<evidence type="ECO:0000313" key="4">
    <source>
        <dbReference type="Proteomes" id="UP000535020"/>
    </source>
</evidence>
<dbReference type="Proteomes" id="UP000535020">
    <property type="component" value="Unassembled WGS sequence"/>
</dbReference>
<dbReference type="EMBL" id="JACBJI010000004">
    <property type="protein sequence ID" value="NYA71502.1"/>
    <property type="molecule type" value="Genomic_DNA"/>
</dbReference>
<dbReference type="AlphaFoldDB" id="A0A7Y8Y2W2"/>
<dbReference type="PANTHER" id="PTHR34220:SF7">
    <property type="entry name" value="SENSOR HISTIDINE KINASE YPDA"/>
    <property type="match status" value="1"/>
</dbReference>
<comment type="caution">
    <text evidence="3">The sequence shown here is derived from an EMBL/GenBank/DDBJ whole genome shotgun (WGS) entry which is preliminary data.</text>
</comment>
<keyword evidence="1" id="KW-1133">Transmembrane helix</keyword>
<dbReference type="Pfam" id="PF06580">
    <property type="entry name" value="His_kinase"/>
    <property type="match status" value="1"/>
</dbReference>
<evidence type="ECO:0000259" key="2">
    <source>
        <dbReference type="Pfam" id="PF06580"/>
    </source>
</evidence>
<feature type="transmembrane region" description="Helical" evidence="1">
    <location>
        <begin position="112"/>
        <end position="134"/>
    </location>
</feature>
<organism evidence="3 4">
    <name type="scientific">Flavobacterium agri</name>
    <dbReference type="NCBI Taxonomy" id="2743471"/>
    <lineage>
        <taxon>Bacteria</taxon>
        <taxon>Pseudomonadati</taxon>
        <taxon>Bacteroidota</taxon>
        <taxon>Flavobacteriia</taxon>
        <taxon>Flavobacteriales</taxon>
        <taxon>Flavobacteriaceae</taxon>
        <taxon>Flavobacterium</taxon>
    </lineage>
</organism>
<keyword evidence="3" id="KW-0808">Transferase</keyword>
<keyword evidence="4" id="KW-1185">Reference proteome</keyword>
<dbReference type="RefSeq" id="WP_176006305.1">
    <property type="nucleotide sequence ID" value="NZ_JABWMI010000011.1"/>
</dbReference>
<keyword evidence="3" id="KW-0418">Kinase</keyword>
<dbReference type="PANTHER" id="PTHR34220">
    <property type="entry name" value="SENSOR HISTIDINE KINASE YPDA"/>
    <property type="match status" value="1"/>
</dbReference>
<proteinExistence type="predicted"/>
<reference evidence="3 4" key="1">
    <citation type="submission" date="2020-07" db="EMBL/GenBank/DDBJ databases">
        <authorList>
            <person name="Sun Q."/>
        </authorList>
    </citation>
    <scope>NUCLEOTIDE SEQUENCE [LARGE SCALE GENOMIC DNA]</scope>
    <source>
        <strain evidence="3 4">MAH-1</strain>
    </source>
</reference>
<keyword evidence="1" id="KW-0472">Membrane</keyword>
<feature type="transmembrane region" description="Helical" evidence="1">
    <location>
        <begin position="74"/>
        <end position="92"/>
    </location>
</feature>
<keyword evidence="1" id="KW-0812">Transmembrane</keyword>
<dbReference type="InterPro" id="IPR050640">
    <property type="entry name" value="Bact_2-comp_sensor_kinase"/>
</dbReference>
<name>A0A7Y8Y2W2_9FLAO</name>
<feature type="domain" description="Signal transduction histidine kinase internal region" evidence="2">
    <location>
        <begin position="153"/>
        <end position="231"/>
    </location>
</feature>
<gene>
    <name evidence="3" type="ORF">HZF10_11260</name>
</gene>
<feature type="transmembrane region" description="Helical" evidence="1">
    <location>
        <begin position="12"/>
        <end position="30"/>
    </location>
</feature>
<sequence>MNTRINSILDSKWWQEIAIFVFMLTIHLLKNDWIEYTSAESVLAGFTYFAMLYAHAQTNRFFLLPILLKQQKPIVYLGLSVGLILLFSGAMHEVSINWLSNFVSYQVSHQKSYVYLIASLSGTLILYLGPTVLLKLYREQKRKQDEALLFNEMQLKSLRSQLNPHFLFNTFNTLYGISLQYPERTSDLIMRMSQMLRYQIESDGRQCVTLEEELEFIASYIELERERLGYRCDIKFDFKTDKENGYKISPMLLITFIENAFKHGTGTIESCFVHLKISVKEGMLKLQLVNSIPEKKNKVVSTKIGLKNTTERLNLLYPHEHMLQIEEKSGRYEVTLELKLKKIATCQPSVSV</sequence>
<dbReference type="GO" id="GO:0000155">
    <property type="term" value="F:phosphorelay sensor kinase activity"/>
    <property type="evidence" value="ECO:0007669"/>
    <property type="project" value="InterPro"/>
</dbReference>
<protein>
    <submittedName>
        <fullName evidence="3">Sensor histidine kinase</fullName>
    </submittedName>
</protein>
<dbReference type="InterPro" id="IPR010559">
    <property type="entry name" value="Sig_transdc_His_kin_internal"/>
</dbReference>
<dbReference type="GO" id="GO:0016020">
    <property type="term" value="C:membrane"/>
    <property type="evidence" value="ECO:0007669"/>
    <property type="project" value="InterPro"/>
</dbReference>
<evidence type="ECO:0000256" key="1">
    <source>
        <dbReference type="SAM" id="Phobius"/>
    </source>
</evidence>